<feature type="compositionally biased region" description="Low complexity" evidence="1">
    <location>
        <begin position="265"/>
        <end position="292"/>
    </location>
</feature>
<dbReference type="STRING" id="33097.A0A150GX89"/>
<reference evidence="3" key="1">
    <citation type="journal article" date="2016" name="Nat. Commun.">
        <title>The Gonium pectorale genome demonstrates co-option of cell cycle regulation during the evolution of multicellularity.</title>
        <authorList>
            <person name="Hanschen E.R."/>
            <person name="Marriage T.N."/>
            <person name="Ferris P.J."/>
            <person name="Hamaji T."/>
            <person name="Toyoda A."/>
            <person name="Fujiyama A."/>
            <person name="Neme R."/>
            <person name="Noguchi H."/>
            <person name="Minakuchi Y."/>
            <person name="Suzuki M."/>
            <person name="Kawai-Toyooka H."/>
            <person name="Smith D.R."/>
            <person name="Sparks H."/>
            <person name="Anderson J."/>
            <person name="Bakaric R."/>
            <person name="Luria V."/>
            <person name="Karger A."/>
            <person name="Kirschner M.W."/>
            <person name="Durand P.M."/>
            <person name="Michod R.E."/>
            <person name="Nozaki H."/>
            <person name="Olson B.J."/>
        </authorList>
    </citation>
    <scope>NUCLEOTIDE SEQUENCE [LARGE SCALE GENOMIC DNA]</scope>
    <source>
        <strain evidence="3">NIES-2863</strain>
    </source>
</reference>
<accession>A0A150GX89</accession>
<feature type="region of interest" description="Disordered" evidence="1">
    <location>
        <begin position="265"/>
        <end position="386"/>
    </location>
</feature>
<evidence type="ECO:0000313" key="2">
    <source>
        <dbReference type="EMBL" id="KXZ54434.1"/>
    </source>
</evidence>
<gene>
    <name evidence="2" type="ORF">GPECTOR_5g87</name>
</gene>
<dbReference type="AlphaFoldDB" id="A0A150GX89"/>
<evidence type="ECO:0008006" key="4">
    <source>
        <dbReference type="Google" id="ProtNLM"/>
    </source>
</evidence>
<evidence type="ECO:0000256" key="1">
    <source>
        <dbReference type="SAM" id="MobiDB-lite"/>
    </source>
</evidence>
<name>A0A150GX89_GONPE</name>
<proteinExistence type="predicted"/>
<feature type="compositionally biased region" description="Low complexity" evidence="1">
    <location>
        <begin position="313"/>
        <end position="342"/>
    </location>
</feature>
<keyword evidence="3" id="KW-1185">Reference proteome</keyword>
<evidence type="ECO:0000313" key="3">
    <source>
        <dbReference type="Proteomes" id="UP000075714"/>
    </source>
</evidence>
<feature type="compositionally biased region" description="Low complexity" evidence="1">
    <location>
        <begin position="349"/>
        <end position="380"/>
    </location>
</feature>
<organism evidence="2 3">
    <name type="scientific">Gonium pectorale</name>
    <name type="common">Green alga</name>
    <dbReference type="NCBI Taxonomy" id="33097"/>
    <lineage>
        <taxon>Eukaryota</taxon>
        <taxon>Viridiplantae</taxon>
        <taxon>Chlorophyta</taxon>
        <taxon>core chlorophytes</taxon>
        <taxon>Chlorophyceae</taxon>
        <taxon>CS clade</taxon>
        <taxon>Chlamydomonadales</taxon>
        <taxon>Volvocaceae</taxon>
        <taxon>Gonium</taxon>
    </lineage>
</organism>
<protein>
    <recommendedName>
        <fullName evidence="4">Mediator of RNA polymerase II transcription subunit 25</fullName>
    </recommendedName>
</protein>
<dbReference type="EMBL" id="LSYV01000006">
    <property type="protein sequence ID" value="KXZ54434.1"/>
    <property type="molecule type" value="Genomic_DNA"/>
</dbReference>
<sequence>MHHYWHNMRALYVEPLLRNIDRGYVGRVELALVLAGAADWTSDQPVDGTTWTSSVSELRSALDAVQFAGGGFGPIALSQALAHVIYLQTLPSSMPVSPPLPGGGSLPAPADPAVPCYVMLLLVSPADQLPVHVPGLTNPMAPRLGNGCMHTFQSLFRTVQQSYNMHLSVVVVHTRDMALTSKDYVYNLLTEHLRWKNPEIPSAMDGVKFVYPTHREYTAIIVPHWALGTKVFKMELESATRRYQQHLLQQQQRQAQAQAQLQQAQQAAQAQQPPAHAQGAAATQQGHAAAGAFPNGDMAAGHEGQAGRPGVPPAAATQQPMAQAAAYGGAPAGGPAYVAQPGNDTSPGMPAAQGHHPAQQMQQPQQQPVSHMGQAGAPAGVAGGPMGQYPQAAGQYAAMAQTQGQMPNATSPNQYYQQSPQQLVVAAAAAAVAGQMARGAPGAVPQHPQAAAIQQLQAAVAAANKKVVPGGMPQASMQQKPNPQQQQQQARPQVPGYAPAVAGAAAGAGGLPGGQPVQAVQGAAAYPHLAHTAAAAAAGGPAQHLQHQTTQQQQQQPHVQAVYNVPQQQQQPAAVLPQAAVQQPAAAPAVALPASACFILTVPMQWAREFGSTQHDNYQYPIFQVQLLREGGLTPRQPHLADHLFEAFTKIQYANMIRPVMSEELVPQRVIADVRLDVITVTDYEESVQIFNRIVQDIRMKRAAALEVEVPGLTAYSLVIWPTALQTGLAGGGNDSKDPIRGWLVRKA</sequence>
<comment type="caution">
    <text evidence="2">The sequence shown here is derived from an EMBL/GenBank/DDBJ whole genome shotgun (WGS) entry which is preliminary data.</text>
</comment>
<feature type="region of interest" description="Disordered" evidence="1">
    <location>
        <begin position="467"/>
        <end position="496"/>
    </location>
</feature>
<feature type="compositionally biased region" description="Low complexity" evidence="1">
    <location>
        <begin position="478"/>
        <end position="496"/>
    </location>
</feature>
<dbReference type="OrthoDB" id="7690434at2759"/>
<feature type="region of interest" description="Disordered" evidence="1">
    <location>
        <begin position="535"/>
        <end position="559"/>
    </location>
</feature>
<dbReference type="Proteomes" id="UP000075714">
    <property type="component" value="Unassembled WGS sequence"/>
</dbReference>